<evidence type="ECO:0000256" key="4">
    <source>
        <dbReference type="ARBA" id="ARBA00005785"/>
    </source>
</evidence>
<dbReference type="OrthoDB" id="372421at2759"/>
<evidence type="ECO:0000256" key="11">
    <source>
        <dbReference type="ARBA" id="ARBA00022884"/>
    </source>
</evidence>
<dbReference type="CDD" id="cd09862">
    <property type="entry name" value="PIN_Rrp44-like"/>
    <property type="match status" value="1"/>
</dbReference>
<dbReference type="FunFam" id="2.40.50.700:FF:000001">
    <property type="entry name" value="Exosome complex exonuclease exoribonuclease (Rrp44)"/>
    <property type="match status" value="1"/>
</dbReference>
<reference evidence="18" key="1">
    <citation type="submission" date="2022-07" db="EMBL/GenBank/DDBJ databases">
        <title>Phylogenomic reconstructions and comparative analyses of Kickxellomycotina fungi.</title>
        <authorList>
            <person name="Reynolds N.K."/>
            <person name="Stajich J.E."/>
            <person name="Barry K."/>
            <person name="Grigoriev I.V."/>
            <person name="Crous P."/>
            <person name="Smith M.E."/>
        </authorList>
    </citation>
    <scope>NUCLEOTIDE SEQUENCE</scope>
    <source>
        <strain evidence="18">NRRL 3115</strain>
    </source>
</reference>
<dbReference type="Pfam" id="PF17216">
    <property type="entry name" value="Rrp44_CSD1"/>
    <property type="match status" value="1"/>
</dbReference>
<evidence type="ECO:0000256" key="13">
    <source>
        <dbReference type="ARBA" id="ARBA00077930"/>
    </source>
</evidence>
<feature type="compositionally biased region" description="Basic and acidic residues" evidence="15">
    <location>
        <begin position="387"/>
        <end position="399"/>
    </location>
</feature>
<dbReference type="Pfam" id="PF00773">
    <property type="entry name" value="RNB"/>
    <property type="match status" value="1"/>
</dbReference>
<keyword evidence="12" id="KW-0539">Nucleus</keyword>
<comment type="subcellular location">
    <subcellularLocation>
        <location evidence="3">Cytoplasm</location>
    </subcellularLocation>
    <subcellularLocation>
        <location evidence="2">Nucleus</location>
    </subcellularLocation>
</comment>
<dbReference type="GO" id="GO:0000177">
    <property type="term" value="C:cytoplasmic exosome (RNase complex)"/>
    <property type="evidence" value="ECO:0007669"/>
    <property type="project" value="TreeGrafter"/>
</dbReference>
<dbReference type="SUPFAM" id="SSF88723">
    <property type="entry name" value="PIN domain-like"/>
    <property type="match status" value="1"/>
</dbReference>
<dbReference type="AlphaFoldDB" id="A0A9W8KX05"/>
<dbReference type="InterPro" id="IPR002716">
    <property type="entry name" value="PIN_dom"/>
</dbReference>
<dbReference type="PROSITE" id="PS01175">
    <property type="entry name" value="RIBONUCLEASE_II"/>
    <property type="match status" value="1"/>
</dbReference>
<dbReference type="InterPro" id="IPR033771">
    <property type="entry name" value="Rrp44_CSD1"/>
</dbReference>
<dbReference type="EMBL" id="JANBTW010000062">
    <property type="protein sequence ID" value="KAJ2673964.1"/>
    <property type="molecule type" value="Genomic_DNA"/>
</dbReference>
<keyword evidence="8" id="KW-0378">Hydrolase</keyword>
<accession>A0A9W8KX05</accession>
<dbReference type="PANTHER" id="PTHR23355">
    <property type="entry name" value="RIBONUCLEASE"/>
    <property type="match status" value="1"/>
</dbReference>
<dbReference type="Pfam" id="PF13638">
    <property type="entry name" value="PIN_4"/>
    <property type="match status" value="1"/>
</dbReference>
<evidence type="ECO:0000256" key="8">
    <source>
        <dbReference type="ARBA" id="ARBA00022801"/>
    </source>
</evidence>
<dbReference type="PANTHER" id="PTHR23355:SF35">
    <property type="entry name" value="EXOSOME COMPLEX EXONUCLEASE RRP44"/>
    <property type="match status" value="1"/>
</dbReference>
<evidence type="ECO:0000256" key="2">
    <source>
        <dbReference type="ARBA" id="ARBA00004123"/>
    </source>
</evidence>
<keyword evidence="10" id="KW-0269">Exonuclease</keyword>
<dbReference type="InterPro" id="IPR012340">
    <property type="entry name" value="NA-bd_OB-fold"/>
</dbReference>
<dbReference type="GO" id="GO:0016075">
    <property type="term" value="P:rRNA catabolic process"/>
    <property type="evidence" value="ECO:0007669"/>
    <property type="project" value="TreeGrafter"/>
</dbReference>
<dbReference type="FunFam" id="3.40.50.1010:FF:000021">
    <property type="entry name" value="DIS3-like exonuclease 1 isoform X1"/>
    <property type="match status" value="1"/>
</dbReference>
<dbReference type="InterPro" id="IPR001900">
    <property type="entry name" value="RNase_II/R"/>
</dbReference>
<dbReference type="Gene3D" id="2.40.50.690">
    <property type="match status" value="1"/>
</dbReference>
<dbReference type="GO" id="GO:0004519">
    <property type="term" value="F:endonuclease activity"/>
    <property type="evidence" value="ECO:0007669"/>
    <property type="project" value="TreeGrafter"/>
</dbReference>
<evidence type="ECO:0000256" key="14">
    <source>
        <dbReference type="RuleBase" id="RU003901"/>
    </source>
</evidence>
<evidence type="ECO:0000259" key="17">
    <source>
        <dbReference type="SMART" id="SM00955"/>
    </source>
</evidence>
<dbReference type="Gene3D" id="2.40.50.140">
    <property type="entry name" value="Nucleic acid-binding proteins"/>
    <property type="match status" value="1"/>
</dbReference>
<evidence type="ECO:0000256" key="9">
    <source>
        <dbReference type="ARBA" id="ARBA00022835"/>
    </source>
</evidence>
<dbReference type="SUPFAM" id="SSF50249">
    <property type="entry name" value="Nucleic acid-binding proteins"/>
    <property type="match status" value="3"/>
</dbReference>
<keyword evidence="6" id="KW-0698">rRNA processing</keyword>
<feature type="region of interest" description="Disordered" evidence="15">
    <location>
        <begin position="325"/>
        <end position="414"/>
    </location>
</feature>
<dbReference type="Gene3D" id="3.40.50.1010">
    <property type="entry name" value="5'-nuclease"/>
    <property type="match status" value="1"/>
</dbReference>
<evidence type="ECO:0000256" key="12">
    <source>
        <dbReference type="ARBA" id="ARBA00023242"/>
    </source>
</evidence>
<dbReference type="InterPro" id="IPR041505">
    <property type="entry name" value="Dis3_CSD2"/>
</dbReference>
<evidence type="ECO:0000259" key="16">
    <source>
        <dbReference type="SMART" id="SM00670"/>
    </source>
</evidence>
<evidence type="ECO:0000313" key="18">
    <source>
        <dbReference type="EMBL" id="KAJ2673964.1"/>
    </source>
</evidence>
<dbReference type="Proteomes" id="UP001151518">
    <property type="component" value="Unassembled WGS sequence"/>
</dbReference>
<organism evidence="18 19">
    <name type="scientific">Coemansia spiralis</name>
    <dbReference type="NCBI Taxonomy" id="417178"/>
    <lineage>
        <taxon>Eukaryota</taxon>
        <taxon>Fungi</taxon>
        <taxon>Fungi incertae sedis</taxon>
        <taxon>Zoopagomycota</taxon>
        <taxon>Kickxellomycotina</taxon>
        <taxon>Kickxellomycetes</taxon>
        <taxon>Kickxellales</taxon>
        <taxon>Kickxellaceae</taxon>
        <taxon>Coemansia</taxon>
    </lineage>
</organism>
<dbReference type="GO" id="GO:0071031">
    <property type="term" value="P:nuclear mRNA surveillance of mRNA 3'-end processing"/>
    <property type="evidence" value="ECO:0007669"/>
    <property type="project" value="TreeGrafter"/>
</dbReference>
<protein>
    <recommendedName>
        <fullName evidence="13">Ribosomal RNA-processing protein 44</fullName>
    </recommendedName>
</protein>
<dbReference type="Pfam" id="PF17215">
    <property type="entry name" value="Rrp44_S1"/>
    <property type="match status" value="1"/>
</dbReference>
<keyword evidence="5" id="KW-0963">Cytoplasm</keyword>
<sequence>MLRNKSFVKRTRKGNIVRTVKEHYLRDDIACGYEKCTSKVCENARKEAEDQGKTTANGINLAAPLSASPRTAVEWGPHYLVPDTNAFVNQIDIFERPIINNVIVLSTVLDELRGLSMAVYNRVRVIIKDSERRWFVFSNEHHRETFIDRQTSESPNDRNDRAIRVAVKWLCKHLVGSSITPILVTNDENNIRKACEDGVNVCRMEGFLKIYSEHPELFDMMGSVSINDRNSADPGWSGYPEYLTPVQIQAGLNSGMFLQGTLQIAPYNYLEGSIYTEFPDGKERRVLILGRKDMNRAIQGDKVVIQILPKSSWRVAPSTALVDEDEDIVPDVSEKSGTTDTTSIVPDTGANSEESRKRARLSQKSTANKAQEKKSGVTIVGSDSSEQDEKSQPEPEPIKPADVGDDLSEGEPTGRVVGIVRRNWRSYCVFLDPNFMHKGVRTSNAPVSVSVLAMDRRIPKIKIRTRQLDILSGQRFVVAVDSWPKESRYPLGHFVRALGDAGDKATETEVLLLEHDVPFQPFTQNVRSDLPAEGEKWIFNPVRDQVSSGRRRDLRDINVCSIDPPGCTDIDDALHAVELPNGNFQVGVHIADVTNFVKPNTAMDKEAAYRSTTVYLVDRRIDMLPELLGTNLCSLRANVDRLAFSCIWELDPEANIVDVTFHKSVIHSKASLTYEAAQNRIDDPSMTDAITNSIRSLNMLAKKLRKRRMEAGALTLSSPEVRFRLENDSQDPVDVEMKALKETNALVEEFMLLANISVAGKIYQHFPDSALLRRHPEPPAQNFDNLQHALKPLGIQLETGSSLALAQSLDRAVLPSDPYFNNLLRILTTRCMMQAQYFCSGTCTPEEFRHYGLATQIYTHFTSPIRRYADVMVHRLLHASIDRDAVYGSELTDKTKMNEQCEILNHRHRMAQQAGRSSVELYTNLFFKGKTVEEFGYVTQVLQNGFSVLIPSYGIEGIVYTASKDNTKDPAALEYEKESHTLTSPDKKSTIGLFNRVQVILKVDDKPVSANVSSMRRKLSLQLVEPQIPRLSISFDELKALRAAASATKQNEQDEEKIVEAVTKHPEQIRNV</sequence>
<evidence type="ECO:0000256" key="6">
    <source>
        <dbReference type="ARBA" id="ARBA00022552"/>
    </source>
</evidence>
<comment type="cofactor">
    <cofactor evidence="1">
        <name>Mg(2+)</name>
        <dbReference type="ChEBI" id="CHEBI:18420"/>
    </cofactor>
</comment>
<dbReference type="GO" id="GO:0003723">
    <property type="term" value="F:RNA binding"/>
    <property type="evidence" value="ECO:0007669"/>
    <property type="project" value="UniProtKB-KW"/>
</dbReference>
<keyword evidence="7" id="KW-0540">Nuclease</keyword>
<comment type="similarity">
    <text evidence="4 14">Belongs to the RNR ribonuclease family.</text>
</comment>
<dbReference type="GO" id="GO:0019899">
    <property type="term" value="F:enzyme binding"/>
    <property type="evidence" value="ECO:0007669"/>
    <property type="project" value="UniProtKB-ARBA"/>
</dbReference>
<evidence type="ECO:0000256" key="7">
    <source>
        <dbReference type="ARBA" id="ARBA00022722"/>
    </source>
</evidence>
<dbReference type="InterPro" id="IPR050180">
    <property type="entry name" value="RNR_Ribonuclease"/>
</dbReference>
<evidence type="ECO:0000256" key="5">
    <source>
        <dbReference type="ARBA" id="ARBA00022490"/>
    </source>
</evidence>
<dbReference type="GO" id="GO:0000176">
    <property type="term" value="C:nuclear exosome (RNase complex)"/>
    <property type="evidence" value="ECO:0007669"/>
    <property type="project" value="UniProtKB-ARBA"/>
</dbReference>
<feature type="domain" description="RNB" evidence="17">
    <location>
        <begin position="551"/>
        <end position="883"/>
    </location>
</feature>
<dbReference type="InterPro" id="IPR022966">
    <property type="entry name" value="RNase_II/R_CS"/>
</dbReference>
<comment type="caution">
    <text evidence="18">The sequence shown here is derived from an EMBL/GenBank/DDBJ whole genome shotgun (WGS) entry which is preliminary data.</text>
</comment>
<proteinExistence type="inferred from homology"/>
<keyword evidence="11" id="KW-0694">RNA-binding</keyword>
<name>A0A9W8KX05_9FUNG</name>
<feature type="compositionally biased region" description="Polar residues" evidence="15">
    <location>
        <begin position="335"/>
        <end position="352"/>
    </location>
</feature>
<evidence type="ECO:0000256" key="15">
    <source>
        <dbReference type="SAM" id="MobiDB-lite"/>
    </source>
</evidence>
<dbReference type="Gene3D" id="2.40.50.700">
    <property type="match status" value="1"/>
</dbReference>
<dbReference type="InterPro" id="IPR029060">
    <property type="entry name" value="PIN-like_dom_sf"/>
</dbReference>
<evidence type="ECO:0000313" key="19">
    <source>
        <dbReference type="Proteomes" id="UP001151518"/>
    </source>
</evidence>
<dbReference type="GO" id="GO:0000175">
    <property type="term" value="F:3'-5'-RNA exonuclease activity"/>
    <property type="evidence" value="ECO:0007669"/>
    <property type="project" value="TreeGrafter"/>
</dbReference>
<dbReference type="InterPro" id="IPR033770">
    <property type="entry name" value="RRP44_S1"/>
</dbReference>
<evidence type="ECO:0000256" key="3">
    <source>
        <dbReference type="ARBA" id="ARBA00004496"/>
    </source>
</evidence>
<dbReference type="Pfam" id="PF17849">
    <property type="entry name" value="OB_Dis3"/>
    <property type="match status" value="1"/>
</dbReference>
<dbReference type="SMART" id="SM00670">
    <property type="entry name" value="PINc"/>
    <property type="match status" value="1"/>
</dbReference>
<dbReference type="SMART" id="SM00955">
    <property type="entry name" value="RNB"/>
    <property type="match status" value="1"/>
</dbReference>
<evidence type="ECO:0000256" key="10">
    <source>
        <dbReference type="ARBA" id="ARBA00022839"/>
    </source>
</evidence>
<keyword evidence="9" id="KW-0271">Exosome</keyword>
<dbReference type="GO" id="GO:0006364">
    <property type="term" value="P:rRNA processing"/>
    <property type="evidence" value="ECO:0007669"/>
    <property type="project" value="UniProtKB-KW"/>
</dbReference>
<gene>
    <name evidence="18" type="primary">DIS3</name>
    <name evidence="18" type="ORF">GGI25_004531</name>
</gene>
<feature type="domain" description="PIN" evidence="16">
    <location>
        <begin position="78"/>
        <end position="192"/>
    </location>
</feature>
<evidence type="ECO:0000256" key="1">
    <source>
        <dbReference type="ARBA" id="ARBA00001946"/>
    </source>
</evidence>